<dbReference type="OrthoDB" id="786845at2759"/>
<evidence type="ECO:0000313" key="4">
    <source>
        <dbReference type="EMBL" id="KAJ4956754.1"/>
    </source>
</evidence>
<proteinExistence type="predicted"/>
<accession>A0A9Q0H438</accession>
<comment type="caution">
    <text evidence="4">The sequence shown here is derived from an EMBL/GenBank/DDBJ whole genome shotgun (WGS) entry which is preliminary data.</text>
</comment>
<evidence type="ECO:0000259" key="3">
    <source>
        <dbReference type="Pfam" id="PF26576"/>
    </source>
</evidence>
<dbReference type="EMBL" id="JAMYWD010000011">
    <property type="protein sequence ID" value="KAJ4956754.1"/>
    <property type="molecule type" value="Genomic_DNA"/>
</dbReference>
<name>A0A9Q0H438_9MAGN</name>
<keyword evidence="2" id="KW-0804">Transcription</keyword>
<dbReference type="GO" id="GO:0006355">
    <property type="term" value="P:regulation of DNA-templated transcription"/>
    <property type="evidence" value="ECO:0007669"/>
    <property type="project" value="InterPro"/>
</dbReference>
<feature type="domain" description="IBH1-like N-terminal" evidence="3">
    <location>
        <begin position="15"/>
        <end position="77"/>
    </location>
</feature>
<keyword evidence="1" id="KW-0805">Transcription regulation</keyword>
<protein>
    <recommendedName>
        <fullName evidence="3">IBH1-like N-terminal domain-containing protein</fullName>
    </recommendedName>
</protein>
<dbReference type="InterPro" id="IPR059002">
    <property type="entry name" value="IBH1_N"/>
</dbReference>
<dbReference type="AlphaFoldDB" id="A0A9Q0H438"/>
<sequence>MNSKSSPSGPCPHRAKFTRRFLRALARINKDRPTSSSHHEIRKRSRKIKIAADASMAYAVGSGRAWSRVMLWKLRNRTRYRAWIWSRVIASTRKRIDKGSKQGGELSRTDQLRQLVPGGEAMDFCNLLDEAAHYIKCLTTQVQVMRNIADFYFT</sequence>
<evidence type="ECO:0000256" key="2">
    <source>
        <dbReference type="ARBA" id="ARBA00023163"/>
    </source>
</evidence>
<gene>
    <name evidence="4" type="ORF">NE237_013537</name>
</gene>
<dbReference type="Pfam" id="PF26576">
    <property type="entry name" value="IBH1_N"/>
    <property type="match status" value="1"/>
</dbReference>
<reference evidence="4" key="1">
    <citation type="journal article" date="2023" name="Plant J.">
        <title>The genome of the king protea, Protea cynaroides.</title>
        <authorList>
            <person name="Chang J."/>
            <person name="Duong T.A."/>
            <person name="Schoeman C."/>
            <person name="Ma X."/>
            <person name="Roodt D."/>
            <person name="Barker N."/>
            <person name="Li Z."/>
            <person name="Van de Peer Y."/>
            <person name="Mizrachi E."/>
        </authorList>
    </citation>
    <scope>NUCLEOTIDE SEQUENCE</scope>
    <source>
        <tissue evidence="4">Young leaves</tissue>
    </source>
</reference>
<dbReference type="Proteomes" id="UP001141806">
    <property type="component" value="Unassembled WGS sequence"/>
</dbReference>
<dbReference type="PANTHER" id="PTHR33124:SF40">
    <property type="entry name" value="TRANSCRIPTION FACTOR IBH1"/>
    <property type="match status" value="1"/>
</dbReference>
<dbReference type="InterPro" id="IPR044660">
    <property type="entry name" value="IBH1-like"/>
</dbReference>
<keyword evidence="5" id="KW-1185">Reference proteome</keyword>
<dbReference type="PANTHER" id="PTHR33124">
    <property type="entry name" value="TRANSCRIPTION FACTOR IBH1-LIKE 1"/>
    <property type="match status" value="1"/>
</dbReference>
<evidence type="ECO:0000256" key="1">
    <source>
        <dbReference type="ARBA" id="ARBA00023015"/>
    </source>
</evidence>
<organism evidence="4 5">
    <name type="scientific">Protea cynaroides</name>
    <dbReference type="NCBI Taxonomy" id="273540"/>
    <lineage>
        <taxon>Eukaryota</taxon>
        <taxon>Viridiplantae</taxon>
        <taxon>Streptophyta</taxon>
        <taxon>Embryophyta</taxon>
        <taxon>Tracheophyta</taxon>
        <taxon>Spermatophyta</taxon>
        <taxon>Magnoliopsida</taxon>
        <taxon>Proteales</taxon>
        <taxon>Proteaceae</taxon>
        <taxon>Protea</taxon>
    </lineage>
</organism>
<evidence type="ECO:0000313" key="5">
    <source>
        <dbReference type="Proteomes" id="UP001141806"/>
    </source>
</evidence>